<feature type="compositionally biased region" description="Low complexity" evidence="1">
    <location>
        <begin position="898"/>
        <end position="927"/>
    </location>
</feature>
<dbReference type="Pfam" id="PF23339">
    <property type="entry name" value="PTHB1_CtH"/>
    <property type="match status" value="1"/>
</dbReference>
<protein>
    <submittedName>
        <fullName evidence="8">Protein PTHB1-like</fullName>
    </submittedName>
</protein>
<dbReference type="InterPro" id="IPR055364">
    <property type="entry name" value="PTHB1_CtH_dom"/>
</dbReference>
<evidence type="ECO:0000259" key="4">
    <source>
        <dbReference type="Pfam" id="PF23337"/>
    </source>
</evidence>
<accession>A0ABM0MUU3</accession>
<evidence type="ECO:0000313" key="8">
    <source>
        <dbReference type="RefSeq" id="XP_006823784.1"/>
    </source>
</evidence>
<dbReference type="InterPro" id="IPR026511">
    <property type="entry name" value="PTHB1"/>
</dbReference>
<evidence type="ECO:0000259" key="5">
    <source>
        <dbReference type="Pfam" id="PF23338"/>
    </source>
</evidence>
<dbReference type="InterPro" id="IPR028073">
    <property type="entry name" value="PHTB1_N_dom"/>
</dbReference>
<reference evidence="8" key="1">
    <citation type="submission" date="2025-08" db="UniProtKB">
        <authorList>
            <consortium name="RefSeq"/>
        </authorList>
    </citation>
    <scope>IDENTIFICATION</scope>
    <source>
        <tissue evidence="8">Testes</tissue>
    </source>
</reference>
<evidence type="ECO:0000259" key="6">
    <source>
        <dbReference type="Pfam" id="PF23339"/>
    </source>
</evidence>
<feature type="domain" description="PTHB1 platform" evidence="4">
    <location>
        <begin position="528"/>
        <end position="635"/>
    </location>
</feature>
<dbReference type="InterPro" id="IPR028074">
    <property type="entry name" value="PHTB1_GAE_dom"/>
</dbReference>
<feature type="domain" description="PTHB1 C-terminal helix bundle" evidence="6">
    <location>
        <begin position="742"/>
        <end position="816"/>
    </location>
</feature>
<dbReference type="PANTHER" id="PTHR20991">
    <property type="entry name" value="PARATHYROID HORMONE-RESPONSIVE B1 GENE"/>
    <property type="match status" value="1"/>
</dbReference>
<name>A0ABM0MUU3_SACKO</name>
<feature type="domain" description="PTHB1 hairpin" evidence="5">
    <location>
        <begin position="638"/>
        <end position="738"/>
    </location>
</feature>
<organism evidence="7 8">
    <name type="scientific">Saccoglossus kowalevskii</name>
    <name type="common">Acorn worm</name>
    <dbReference type="NCBI Taxonomy" id="10224"/>
    <lineage>
        <taxon>Eukaryota</taxon>
        <taxon>Metazoa</taxon>
        <taxon>Hemichordata</taxon>
        <taxon>Enteropneusta</taxon>
        <taxon>Harrimaniidae</taxon>
        <taxon>Saccoglossus</taxon>
    </lineage>
</organism>
<dbReference type="Pfam" id="PF14727">
    <property type="entry name" value="PHTB1_N"/>
    <property type="match status" value="1"/>
</dbReference>
<evidence type="ECO:0000313" key="7">
    <source>
        <dbReference type="Proteomes" id="UP000694865"/>
    </source>
</evidence>
<dbReference type="InterPro" id="IPR055363">
    <property type="entry name" value="PTHB1_hp_dom"/>
</dbReference>
<feature type="region of interest" description="Disordered" evidence="1">
    <location>
        <begin position="825"/>
        <end position="942"/>
    </location>
</feature>
<evidence type="ECO:0000259" key="3">
    <source>
        <dbReference type="Pfam" id="PF14728"/>
    </source>
</evidence>
<dbReference type="Pfam" id="PF23337">
    <property type="entry name" value="PTHB1_pf"/>
    <property type="match status" value="1"/>
</dbReference>
<gene>
    <name evidence="8" type="primary">LOC100375000</name>
</gene>
<dbReference type="Pfam" id="PF23338">
    <property type="entry name" value="PTHB1_hp"/>
    <property type="match status" value="1"/>
</dbReference>
<dbReference type="Pfam" id="PF14728">
    <property type="entry name" value="PTHB1_GAE"/>
    <property type="match status" value="1"/>
</dbReference>
<keyword evidence="7" id="KW-1185">Reference proteome</keyword>
<sequence length="958" mass="106498">MSLFKARDWWYVNAGVDEEFDQGCLCVGNVDNNANGLDKIIVGSFHGFLRIYQPESCKDGSKAKDVLLETQLQYPILQVEAGRFVSCNGCKLGRFQPVKLHVNESRVAYLLGFVAGAVEHGSQYQLNLLYEHNLQRTSFNMTHGPFGGIKGKDFLCVQSMDGTVSVFEQESFAFSRYLPGFLIPGPLRYVQRTDSFVTVSSSQQVESYKYQVLAVATDDSKDESQKISKGKRITMDWSLNIGEQALDICVVNFVNSPPSIFILGERNLFCLKENGTLRFMKKCEYNPCCFLPYSAVNDGTIMTMICTHTKSLLVYEDITLKWAAKLQHSPVAIRIANFQDLKGVIVTLSDDGHLNCTYLGTDPSLFVAPSPESREINYAELDAEMRNLQRSIKEATQKGADIAPRRAQDDDLEIVVSVPPNLDNTSQAANVEVDSEDSVPSITPKVILKSKLALQNVRLSVFSPFPIAVNQDTFTFPVIGDMSSPTQALVSFFQRGHCIPSSLTAEASATYTTPSGAPRITQTKFDLPLSLICKACTPVKNAQHKITIDTNKSPVNLNDLFPELLGENAGGPGNALGFQLFAGPKITVLASKTSQRYRLQCDTLEAMWLIVKAVIDRLYAYHYTMGVKDFKCSYQGTLPLQEYFDVIDLHFELRMNAQRYKELLSQRAQQFRAIQRRLLTRFKDKTPAPLQNLDTLLDGTYRQILALSDAIEENRQKLVTCSISLSATTKIITELIKLTYSLNRKESKILTSALSEDVTVDEEQGWEESTDAAITHLLRTCLAKTAKDQTINPSPLQLPKETMKIKKHITLLCDRLSKGGKLLIEGLPDEPEEKPKNYIPAVRPVSKQPSPQIPSEDPTRGIMSPRLQTIEEPKPNKSINDSPNLPAASEKKRPLGELPPLSSQTSLPPISTNLGSGLTSLSKKSTLPSMNSDTPNLDDMNADMILKNGDKELESFYD</sequence>
<dbReference type="Proteomes" id="UP000694865">
    <property type="component" value="Unplaced"/>
</dbReference>
<dbReference type="InterPro" id="IPR055362">
    <property type="entry name" value="PTHB1_pf_dom"/>
</dbReference>
<dbReference type="GeneID" id="100375000"/>
<dbReference type="PANTHER" id="PTHR20991:SF0">
    <property type="entry name" value="PROTEIN PTHB1"/>
    <property type="match status" value="1"/>
</dbReference>
<feature type="domain" description="PTHB1 GAE" evidence="3">
    <location>
        <begin position="437"/>
        <end position="525"/>
    </location>
</feature>
<evidence type="ECO:0000259" key="2">
    <source>
        <dbReference type="Pfam" id="PF14727"/>
    </source>
</evidence>
<evidence type="ECO:0000256" key="1">
    <source>
        <dbReference type="SAM" id="MobiDB-lite"/>
    </source>
</evidence>
<dbReference type="RefSeq" id="XP_006823784.1">
    <property type="nucleotide sequence ID" value="XM_006823721.1"/>
</dbReference>
<proteinExistence type="predicted"/>
<feature type="domain" description="PTHB1 N-terminal" evidence="2">
    <location>
        <begin position="1"/>
        <end position="363"/>
    </location>
</feature>